<evidence type="ECO:0000256" key="1">
    <source>
        <dbReference type="SAM" id="SignalP"/>
    </source>
</evidence>
<evidence type="ECO:0000313" key="2">
    <source>
        <dbReference type="EMBL" id="GMI47635.1"/>
    </source>
</evidence>
<feature type="signal peptide" evidence="1">
    <location>
        <begin position="1"/>
        <end position="16"/>
    </location>
</feature>
<dbReference type="Proteomes" id="UP001165065">
    <property type="component" value="Unassembled WGS sequence"/>
</dbReference>
<reference evidence="3" key="1">
    <citation type="journal article" date="2023" name="Commun. Biol.">
        <title>Genome analysis of Parmales, the sister group of diatoms, reveals the evolutionary specialization of diatoms from phago-mixotrophs to photoautotrophs.</title>
        <authorList>
            <person name="Ban H."/>
            <person name="Sato S."/>
            <person name="Yoshikawa S."/>
            <person name="Yamada K."/>
            <person name="Nakamura Y."/>
            <person name="Ichinomiya M."/>
            <person name="Sato N."/>
            <person name="Blanc-Mathieu R."/>
            <person name="Endo H."/>
            <person name="Kuwata A."/>
            <person name="Ogata H."/>
        </authorList>
    </citation>
    <scope>NUCLEOTIDE SEQUENCE [LARGE SCALE GENOMIC DNA]</scope>
</reference>
<name>A0A9W7LE18_9STRA</name>
<dbReference type="OrthoDB" id="191392at2759"/>
<comment type="caution">
    <text evidence="2">The sequence shown here is derived from an EMBL/GenBank/DDBJ whole genome shotgun (WGS) entry which is preliminary data.</text>
</comment>
<evidence type="ECO:0000313" key="3">
    <source>
        <dbReference type="Proteomes" id="UP001165065"/>
    </source>
</evidence>
<sequence>MKRLVLFCLFITSSSLCPLFKVGNARRAARPRFEIITKVLPFTRAILDADPRGSMTLKEKRVFVLRRRVAQARATVDRCIKEINALETIRDESLDRLKVQALDERTRMRAGLEKINNREESIERLKVRALDERLGKLRRDAGIAESRIVFMKGKQRALGMPRREGLWFDFVRGFEKFLATEEASARVLQKQLEEADDLLGVYSLLREDTLSLLRLGSKPSLVKGYVSLQKAERLIPHTAAIASRIAKLERYAPGILVAVDGYLEVIEPHLDDILLRFDSFEQHVPFVLDHLDVLAPHIGSLMPHIDSLLLFADDGGKYLDVLLPYIPRFAPLLDDLACHLILLRPHMRKILPHFPVIAPSAYNFKDQLSVSENADILVFYFGWILRIPRLGRAVLGLPFMPRLAAFLARKLPKWPVRKGTSGVVCNFEGCEIYA</sequence>
<dbReference type="EMBL" id="BRYA01000352">
    <property type="protein sequence ID" value="GMI47635.1"/>
    <property type="molecule type" value="Genomic_DNA"/>
</dbReference>
<gene>
    <name evidence="2" type="ORF">TrCOL_g8400</name>
</gene>
<feature type="chain" id="PRO_5040834763" evidence="1">
    <location>
        <begin position="17"/>
        <end position="434"/>
    </location>
</feature>
<accession>A0A9W7LE18</accession>
<organism evidence="2 3">
    <name type="scientific">Triparma columacea</name>
    <dbReference type="NCBI Taxonomy" id="722753"/>
    <lineage>
        <taxon>Eukaryota</taxon>
        <taxon>Sar</taxon>
        <taxon>Stramenopiles</taxon>
        <taxon>Ochrophyta</taxon>
        <taxon>Bolidophyceae</taxon>
        <taxon>Parmales</taxon>
        <taxon>Triparmaceae</taxon>
        <taxon>Triparma</taxon>
    </lineage>
</organism>
<proteinExistence type="predicted"/>
<protein>
    <submittedName>
        <fullName evidence="2">Uncharacterized protein</fullName>
    </submittedName>
</protein>
<keyword evidence="3" id="KW-1185">Reference proteome</keyword>
<dbReference type="AlphaFoldDB" id="A0A9W7LE18"/>
<keyword evidence="1" id="KW-0732">Signal</keyword>